<dbReference type="AlphaFoldDB" id="A0A834TVA8"/>
<dbReference type="EMBL" id="JAAIUW010000006">
    <property type="protein sequence ID" value="KAF7828878.1"/>
    <property type="molecule type" value="Genomic_DNA"/>
</dbReference>
<dbReference type="Proteomes" id="UP000634136">
    <property type="component" value="Unassembled WGS sequence"/>
</dbReference>
<evidence type="ECO:0000313" key="1">
    <source>
        <dbReference type="EMBL" id="KAF7828878.1"/>
    </source>
</evidence>
<name>A0A834TVA8_9FABA</name>
<evidence type="ECO:0000313" key="2">
    <source>
        <dbReference type="Proteomes" id="UP000634136"/>
    </source>
</evidence>
<keyword evidence="2" id="KW-1185">Reference proteome</keyword>
<gene>
    <name evidence="1" type="ORF">G2W53_020042</name>
</gene>
<accession>A0A834TVA8</accession>
<protein>
    <submittedName>
        <fullName evidence="1">Uncharacterized protein</fullName>
    </submittedName>
</protein>
<proteinExistence type="predicted"/>
<organism evidence="1 2">
    <name type="scientific">Senna tora</name>
    <dbReference type="NCBI Taxonomy" id="362788"/>
    <lineage>
        <taxon>Eukaryota</taxon>
        <taxon>Viridiplantae</taxon>
        <taxon>Streptophyta</taxon>
        <taxon>Embryophyta</taxon>
        <taxon>Tracheophyta</taxon>
        <taxon>Spermatophyta</taxon>
        <taxon>Magnoliopsida</taxon>
        <taxon>eudicotyledons</taxon>
        <taxon>Gunneridae</taxon>
        <taxon>Pentapetalae</taxon>
        <taxon>rosids</taxon>
        <taxon>fabids</taxon>
        <taxon>Fabales</taxon>
        <taxon>Fabaceae</taxon>
        <taxon>Caesalpinioideae</taxon>
        <taxon>Cassia clade</taxon>
        <taxon>Senna</taxon>
    </lineage>
</organism>
<sequence length="32" mass="3720">MEFRTDGPIRLLGNLTESKGHQPYWIIDYLVG</sequence>
<reference evidence="1" key="1">
    <citation type="submission" date="2020-09" db="EMBL/GenBank/DDBJ databases">
        <title>Genome-Enabled Discovery of Anthraquinone Biosynthesis in Senna tora.</title>
        <authorList>
            <person name="Kang S.-H."/>
            <person name="Pandey R.P."/>
            <person name="Lee C.-M."/>
            <person name="Sim J.-S."/>
            <person name="Jeong J.-T."/>
            <person name="Choi B.-S."/>
            <person name="Jung M."/>
            <person name="Ginzburg D."/>
            <person name="Zhao K."/>
            <person name="Won S.Y."/>
            <person name="Oh T.-J."/>
            <person name="Yu Y."/>
            <person name="Kim N.-H."/>
            <person name="Lee O.R."/>
            <person name="Lee T.-H."/>
            <person name="Bashyal P."/>
            <person name="Kim T.-S."/>
            <person name="Lee W.-H."/>
            <person name="Kawkins C."/>
            <person name="Kim C.-K."/>
            <person name="Kim J.S."/>
            <person name="Ahn B.O."/>
            <person name="Rhee S.Y."/>
            <person name="Sohng J.K."/>
        </authorList>
    </citation>
    <scope>NUCLEOTIDE SEQUENCE</scope>
    <source>
        <tissue evidence="1">Leaf</tissue>
    </source>
</reference>
<comment type="caution">
    <text evidence="1">The sequence shown here is derived from an EMBL/GenBank/DDBJ whole genome shotgun (WGS) entry which is preliminary data.</text>
</comment>